<evidence type="ECO:0000256" key="1">
    <source>
        <dbReference type="ARBA" id="ARBA00005993"/>
    </source>
</evidence>
<dbReference type="GO" id="GO:0043565">
    <property type="term" value="F:sequence-specific DNA binding"/>
    <property type="evidence" value="ECO:0007669"/>
    <property type="project" value="InterPro"/>
</dbReference>
<evidence type="ECO:0000256" key="4">
    <source>
        <dbReference type="ARBA" id="ARBA00022833"/>
    </source>
</evidence>
<dbReference type="InterPro" id="IPR013088">
    <property type="entry name" value="Znf_NHR/GATA"/>
</dbReference>
<evidence type="ECO:0000313" key="15">
    <source>
        <dbReference type="WormBase" id="T01G6.5"/>
    </source>
</evidence>
<evidence type="ECO:0000256" key="9">
    <source>
        <dbReference type="ARBA" id="ARBA00023242"/>
    </source>
</evidence>
<dbReference type="CTD" id="187963"/>
<keyword evidence="4 10" id="KW-0862">Zinc</keyword>
<dbReference type="PROSITE" id="PS00031">
    <property type="entry name" value="NUCLEAR_REC_DBD_1"/>
    <property type="match status" value="1"/>
</dbReference>
<evidence type="ECO:0000256" key="10">
    <source>
        <dbReference type="RuleBase" id="RU004334"/>
    </source>
</evidence>
<dbReference type="PaxDb" id="6239-T01G6.5"/>
<comment type="subcellular location">
    <subcellularLocation>
        <location evidence="10">Nucleus</location>
    </subcellularLocation>
</comment>
<gene>
    <name evidence="13 15" type="primary">nhr-211</name>
    <name evidence="13" type="ORF">CELE_T01G6.5</name>
    <name evidence="15" type="ORF">T01G6.5</name>
</gene>
<proteinExistence type="inferred from homology"/>
<keyword evidence="3 10" id="KW-0863">Zinc-finger</keyword>
<evidence type="ECO:0000313" key="13">
    <source>
        <dbReference type="EMBL" id="CCD73120.1"/>
    </source>
</evidence>
<keyword evidence="5 10" id="KW-0805">Transcription regulation</keyword>
<evidence type="ECO:0000259" key="12">
    <source>
        <dbReference type="PROSITE" id="PS51843"/>
    </source>
</evidence>
<dbReference type="KEGG" id="cel:CELE_T01G6.5"/>
<evidence type="ECO:0000256" key="5">
    <source>
        <dbReference type="ARBA" id="ARBA00023015"/>
    </source>
</evidence>
<dbReference type="SMR" id="O16965"/>
<evidence type="ECO:0000256" key="3">
    <source>
        <dbReference type="ARBA" id="ARBA00022771"/>
    </source>
</evidence>
<dbReference type="FunCoup" id="O16965">
    <property type="interactions" value="812"/>
</dbReference>
<dbReference type="InterPro" id="IPR051152">
    <property type="entry name" value="C.elegans_Orphan_NR"/>
</dbReference>
<keyword evidence="6 10" id="KW-0238">DNA-binding</keyword>
<dbReference type="PIR" id="T32192">
    <property type="entry name" value="T32192"/>
</dbReference>
<dbReference type="Proteomes" id="UP000001940">
    <property type="component" value="Chromosome V"/>
</dbReference>
<dbReference type="WormBase" id="T01G6.5">
    <property type="protein sequence ID" value="CE12998"/>
    <property type="gene ID" value="WBGene00020152"/>
    <property type="gene designation" value="nhr-211"/>
</dbReference>
<feature type="domain" description="Nuclear receptor" evidence="11">
    <location>
        <begin position="2"/>
        <end position="78"/>
    </location>
</feature>
<dbReference type="GO" id="GO:0008270">
    <property type="term" value="F:zinc ion binding"/>
    <property type="evidence" value="ECO:0007669"/>
    <property type="project" value="UniProtKB-KW"/>
</dbReference>
<accession>O16965</accession>
<dbReference type="SUPFAM" id="SSF48508">
    <property type="entry name" value="Nuclear receptor ligand-binding domain"/>
    <property type="match status" value="1"/>
</dbReference>
<evidence type="ECO:0000256" key="6">
    <source>
        <dbReference type="ARBA" id="ARBA00023125"/>
    </source>
</evidence>
<dbReference type="InterPro" id="IPR035500">
    <property type="entry name" value="NHR-like_dom_sf"/>
</dbReference>
<dbReference type="GO" id="GO:0003700">
    <property type="term" value="F:DNA-binding transcription factor activity"/>
    <property type="evidence" value="ECO:0007669"/>
    <property type="project" value="InterPro"/>
</dbReference>
<dbReference type="SMART" id="SM00430">
    <property type="entry name" value="HOLI"/>
    <property type="match status" value="1"/>
</dbReference>
<dbReference type="RefSeq" id="NP_503218.1">
    <property type="nucleotide sequence ID" value="NM_070817.2"/>
</dbReference>
<evidence type="ECO:0000259" key="11">
    <source>
        <dbReference type="PROSITE" id="PS51030"/>
    </source>
</evidence>
<keyword evidence="7 10" id="KW-0804">Transcription</keyword>
<dbReference type="AlphaFoldDB" id="O16965"/>
<dbReference type="SMART" id="SM00399">
    <property type="entry name" value="ZnF_C4"/>
    <property type="match status" value="1"/>
</dbReference>
<evidence type="ECO:0000256" key="2">
    <source>
        <dbReference type="ARBA" id="ARBA00022723"/>
    </source>
</evidence>
<keyword evidence="14" id="KW-1185">Reference proteome</keyword>
<dbReference type="AGR" id="WB:WBGene00020152"/>
<reference evidence="13 14" key="1">
    <citation type="journal article" date="1998" name="Science">
        <title>Genome sequence of the nematode C. elegans: a platform for investigating biology.</title>
        <authorList>
            <consortium name="The C. elegans sequencing consortium"/>
            <person name="Sulson J.E."/>
            <person name="Waterston R."/>
        </authorList>
    </citation>
    <scope>NUCLEOTIDE SEQUENCE [LARGE SCALE GENOMIC DNA]</scope>
    <source>
        <strain evidence="13 14">Bristol N2</strain>
    </source>
</reference>
<dbReference type="SUPFAM" id="SSF57716">
    <property type="entry name" value="Glucocorticoid receptor-like (DNA-binding domain)"/>
    <property type="match status" value="1"/>
</dbReference>
<dbReference type="Pfam" id="PF00105">
    <property type="entry name" value="zf-C4"/>
    <property type="match status" value="1"/>
</dbReference>
<dbReference type="GeneID" id="187963"/>
<dbReference type="Bgee" id="WBGene00020152">
    <property type="expression patterns" value="Expressed in adult organism and 3 other cell types or tissues"/>
</dbReference>
<evidence type="ECO:0000256" key="8">
    <source>
        <dbReference type="ARBA" id="ARBA00023170"/>
    </source>
</evidence>
<dbReference type="HOGENOM" id="CLU_007368_7_1_1"/>
<dbReference type="Gene3D" id="1.10.565.10">
    <property type="entry name" value="Retinoid X Receptor"/>
    <property type="match status" value="1"/>
</dbReference>
<organism evidence="13 14">
    <name type="scientific">Caenorhabditis elegans</name>
    <dbReference type="NCBI Taxonomy" id="6239"/>
    <lineage>
        <taxon>Eukaryota</taxon>
        <taxon>Metazoa</taxon>
        <taxon>Ecdysozoa</taxon>
        <taxon>Nematoda</taxon>
        <taxon>Chromadorea</taxon>
        <taxon>Rhabditida</taxon>
        <taxon>Rhabditina</taxon>
        <taxon>Rhabditomorpha</taxon>
        <taxon>Rhabditoidea</taxon>
        <taxon>Rhabditidae</taxon>
        <taxon>Peloderinae</taxon>
        <taxon>Caenorhabditis</taxon>
    </lineage>
</organism>
<dbReference type="PANTHER" id="PTHR45680:SF24">
    <property type="entry name" value="NUCLEAR HORMONE RECEPTOR FAMILY-RELATED"/>
    <property type="match status" value="1"/>
</dbReference>
<sequence>MSKKCGICDAPAHGRHFGALTCLSCAAFFRRAIFAKKKRKSCKSGNKCRDFNGNFPQCKSCRMRKCLRVGMKLESKSPPPAAIPQSLEVFVSRPSMILFANKPSQTRNFIDVSNLVARGLSILKHGAQSPLNQKLTSLEKMALAGSPSMKKFMKVNEVTSKYVAKVWEFDFITAARCLANLDGFSELPDKLKMQILQSIWHVWARLFKAARSAQLRKRQGLFSNALQISDNLYVEMETIRMDVTWLTRYSFDQVKYFLYGVEEDSYLKDSIESLTKLELTEIELIYMTAQLSFLYAQNRFSGTEIGEICEKLQDGLGNDLHNYYTKPEKKNRNYVGRLTQMLKINFSLMKNIRTTRERSLIAQTFDIFIADYSHPEMFIDTGC</sequence>
<dbReference type="OrthoDB" id="5774400at2759"/>
<dbReference type="PROSITE" id="PS51843">
    <property type="entry name" value="NR_LBD"/>
    <property type="match status" value="1"/>
</dbReference>
<name>O16965_CAEEL</name>
<dbReference type="eggNOG" id="KOG3575">
    <property type="taxonomic scope" value="Eukaryota"/>
</dbReference>
<dbReference type="InterPro" id="IPR000536">
    <property type="entry name" value="Nucl_hrmn_rcpt_lig-bd"/>
</dbReference>
<dbReference type="InterPro" id="IPR001628">
    <property type="entry name" value="Znf_hrmn_rcpt"/>
</dbReference>
<dbReference type="PhylomeDB" id="O16965"/>
<evidence type="ECO:0000256" key="7">
    <source>
        <dbReference type="ARBA" id="ARBA00023163"/>
    </source>
</evidence>
<dbReference type="UCSC" id="T01G6.5">
    <property type="organism name" value="c. elegans"/>
</dbReference>
<dbReference type="PROSITE" id="PS51030">
    <property type="entry name" value="NUCLEAR_REC_DBD_2"/>
    <property type="match status" value="1"/>
</dbReference>
<protein>
    <submittedName>
        <fullName evidence="13">Nuclear Hormone Receptor family</fullName>
    </submittedName>
</protein>
<evidence type="ECO:0000313" key="14">
    <source>
        <dbReference type="Proteomes" id="UP000001940"/>
    </source>
</evidence>
<dbReference type="Gene3D" id="3.30.50.10">
    <property type="entry name" value="Erythroid Transcription Factor GATA-1, subunit A"/>
    <property type="match status" value="1"/>
</dbReference>
<dbReference type="InParanoid" id="O16965"/>
<comment type="similarity">
    <text evidence="1 10">Belongs to the nuclear hormone receptor family.</text>
</comment>
<feature type="domain" description="NR LBD" evidence="12">
    <location>
        <begin position="127"/>
        <end position="381"/>
    </location>
</feature>
<dbReference type="PRINTS" id="PR00047">
    <property type="entry name" value="STROIDFINGER"/>
</dbReference>
<dbReference type="PANTHER" id="PTHR45680">
    <property type="entry name" value="NUCLEAR HORMONE RECEPTOR FAMILY"/>
    <property type="match status" value="1"/>
</dbReference>
<dbReference type="Pfam" id="PF00104">
    <property type="entry name" value="Hormone_recep"/>
    <property type="match status" value="1"/>
</dbReference>
<keyword evidence="9 10" id="KW-0539">Nucleus</keyword>
<dbReference type="GO" id="GO:0005634">
    <property type="term" value="C:nucleus"/>
    <property type="evidence" value="ECO:0007669"/>
    <property type="project" value="UniProtKB-SubCell"/>
</dbReference>
<keyword evidence="2 10" id="KW-0479">Metal-binding</keyword>
<dbReference type="EMBL" id="BX284605">
    <property type="protein sequence ID" value="CCD73120.1"/>
    <property type="molecule type" value="Genomic_DNA"/>
</dbReference>
<keyword evidence="8 10" id="KW-0675">Receptor</keyword>